<dbReference type="Proteomes" id="UP001549146">
    <property type="component" value="Unassembled WGS sequence"/>
</dbReference>
<evidence type="ECO:0000313" key="3">
    <source>
        <dbReference type="EMBL" id="MET3732848.1"/>
    </source>
</evidence>
<dbReference type="RefSeq" id="WP_354510459.1">
    <property type="nucleotide sequence ID" value="NZ_JBEPMO010000021.1"/>
</dbReference>
<comment type="caution">
    <text evidence="3">The sequence shown here is derived from an EMBL/GenBank/DDBJ whole genome shotgun (WGS) entry which is preliminary data.</text>
</comment>
<accession>A0ABV2LWC5</accession>
<proteinExistence type="predicted"/>
<reference evidence="3 4" key="1">
    <citation type="submission" date="2024-06" db="EMBL/GenBank/DDBJ databases">
        <title>Genomic Encyclopedia of Type Strains, Phase IV (KMG-IV): sequencing the most valuable type-strain genomes for metagenomic binning, comparative biology and taxonomic classification.</title>
        <authorList>
            <person name="Goeker M."/>
        </authorList>
    </citation>
    <scope>NUCLEOTIDE SEQUENCE [LARGE SCALE GENOMIC DNA]</scope>
    <source>
        <strain evidence="3 4">DSM 29388</strain>
    </source>
</reference>
<evidence type="ECO:0000313" key="4">
    <source>
        <dbReference type="Proteomes" id="UP001549146"/>
    </source>
</evidence>
<dbReference type="Pfam" id="PF02698">
    <property type="entry name" value="DUF218"/>
    <property type="match status" value="1"/>
</dbReference>
<keyword evidence="4" id="KW-1185">Reference proteome</keyword>
<evidence type="ECO:0000259" key="2">
    <source>
        <dbReference type="Pfam" id="PF02698"/>
    </source>
</evidence>
<evidence type="ECO:0000256" key="1">
    <source>
        <dbReference type="SAM" id="Phobius"/>
    </source>
</evidence>
<dbReference type="CDD" id="cd06259">
    <property type="entry name" value="YdcF-like"/>
    <property type="match status" value="1"/>
</dbReference>
<feature type="transmembrane region" description="Helical" evidence="1">
    <location>
        <begin position="12"/>
        <end position="33"/>
    </location>
</feature>
<protein>
    <submittedName>
        <fullName evidence="3">SanA protein</fullName>
    </submittedName>
</protein>
<keyword evidence="1" id="KW-0472">Membrane</keyword>
<sequence>MNKFKVILRRFWKLILGGIIVFTAVILLSNYWVEQSAKEKTFSTIESIPYNPTGLVLGTSKKVRGGNINLYFKYRMEAAVELFNAGKIKFIIVSGDNSIMEYNETRDMKKALVEMGIPEDKIVEDFAGFSTLDSVLRAKEVFGQDSITVISQEFHNKRAVFIAKNHDIYALGFNAQNVPQRYGTVTITREYFARVKAILDVYVLGSMPKFYKDKEAFPNEE</sequence>
<dbReference type="PANTHER" id="PTHR30336:SF6">
    <property type="entry name" value="INTEGRAL MEMBRANE PROTEIN"/>
    <property type="match status" value="1"/>
</dbReference>
<organism evidence="3 4">
    <name type="scientific">Moheibacter stercoris</name>
    <dbReference type="NCBI Taxonomy" id="1628251"/>
    <lineage>
        <taxon>Bacteria</taxon>
        <taxon>Pseudomonadati</taxon>
        <taxon>Bacteroidota</taxon>
        <taxon>Flavobacteriia</taxon>
        <taxon>Flavobacteriales</taxon>
        <taxon>Weeksellaceae</taxon>
        <taxon>Moheibacter</taxon>
    </lineage>
</organism>
<feature type="domain" description="DUF218" evidence="2">
    <location>
        <begin position="56"/>
        <end position="191"/>
    </location>
</feature>
<keyword evidence="1" id="KW-0812">Transmembrane</keyword>
<dbReference type="EMBL" id="JBEPMO010000021">
    <property type="protein sequence ID" value="MET3732848.1"/>
    <property type="molecule type" value="Genomic_DNA"/>
</dbReference>
<dbReference type="InterPro" id="IPR051599">
    <property type="entry name" value="Cell_Envelope_Assoc"/>
</dbReference>
<dbReference type="InterPro" id="IPR003848">
    <property type="entry name" value="DUF218"/>
</dbReference>
<dbReference type="PANTHER" id="PTHR30336">
    <property type="entry name" value="INNER MEMBRANE PROTEIN, PROBABLE PERMEASE"/>
    <property type="match status" value="1"/>
</dbReference>
<keyword evidence="1" id="KW-1133">Transmembrane helix</keyword>
<name>A0ABV2LWC5_9FLAO</name>
<gene>
    <name evidence="3" type="ORF">ABID46_002439</name>
</gene>